<gene>
    <name evidence="1" type="ORF">EHQ64_20115</name>
</gene>
<accession>A0A4R9K158</accession>
<protein>
    <submittedName>
        <fullName evidence="1">2OG-Fe(II) oxygenase</fullName>
    </submittedName>
</protein>
<dbReference type="EMBL" id="RQGF01000043">
    <property type="protein sequence ID" value="TGL57698.1"/>
    <property type="molecule type" value="Genomic_DNA"/>
</dbReference>
<dbReference type="Proteomes" id="UP000297762">
    <property type="component" value="Unassembled WGS sequence"/>
</dbReference>
<comment type="caution">
    <text evidence="1">The sequence shown here is derived from an EMBL/GenBank/DDBJ whole genome shotgun (WGS) entry which is preliminary data.</text>
</comment>
<evidence type="ECO:0000313" key="2">
    <source>
        <dbReference type="Proteomes" id="UP000297762"/>
    </source>
</evidence>
<dbReference type="OrthoDB" id="322569at2"/>
<organism evidence="1 2">
    <name type="scientific">Leptospira sarikeiensis</name>
    <dbReference type="NCBI Taxonomy" id="2484943"/>
    <lineage>
        <taxon>Bacteria</taxon>
        <taxon>Pseudomonadati</taxon>
        <taxon>Spirochaetota</taxon>
        <taxon>Spirochaetia</taxon>
        <taxon>Leptospirales</taxon>
        <taxon>Leptospiraceae</taxon>
        <taxon>Leptospira</taxon>
    </lineage>
</organism>
<keyword evidence="2" id="KW-1185">Reference proteome</keyword>
<proteinExistence type="predicted"/>
<name>A0A4R9K158_9LEPT</name>
<dbReference type="AlphaFoldDB" id="A0A4R9K158"/>
<evidence type="ECO:0000313" key="1">
    <source>
        <dbReference type="EMBL" id="TGL57698.1"/>
    </source>
</evidence>
<reference evidence="1" key="1">
    <citation type="journal article" date="2019" name="PLoS Negl. Trop. Dis.">
        <title>Revisiting the worldwide diversity of Leptospira species in the environment.</title>
        <authorList>
            <person name="Vincent A.T."/>
            <person name="Schiettekatte O."/>
            <person name="Bourhy P."/>
            <person name="Veyrier F.J."/>
            <person name="Picardeau M."/>
        </authorList>
    </citation>
    <scope>NUCLEOTIDE SEQUENCE [LARGE SCALE GENOMIC DNA]</scope>
    <source>
        <strain evidence="1">201702455</strain>
    </source>
</reference>
<sequence length="258" mass="30083">MIVHKKPEPTKVPGFWEIPSISFPIHIAKNFAKHVNILPDVEYWSPFLNSKTCNYLRDIFLESMILAPVSINGLMDQSYGIGSKRATGWSLQLSDMLSEFIIPHLNEKFCSAKTSTDWWQENPKKNQAWLPVQVSPLFRFMKYESGGEHYAHYDAGFMYEDGIHRTLKSFVIYLTTNQSGATRFIRNHLEDIDVWDRDHSDWNRRALKEEVLYSFLPQEGSILIFDHRICHDVDVYLGEENLPRIIIRGDIIYQAKSL</sequence>
<dbReference type="Gene3D" id="2.60.120.620">
    <property type="entry name" value="q2cbj1_9rhob like domain"/>
    <property type="match status" value="1"/>
</dbReference>